<name>A0A9P5E7R7_9HYPO</name>
<proteinExistence type="predicted"/>
<keyword evidence="3" id="KW-1185">Reference proteome</keyword>
<reference evidence="2" key="1">
    <citation type="submission" date="2020-01" db="EMBL/GenBank/DDBJ databases">
        <title>Identification and distribution of gene clusters putatively required for synthesis of sphingolipid metabolism inhibitors in phylogenetically diverse species of the filamentous fungus Fusarium.</title>
        <authorList>
            <person name="Kim H.-S."/>
            <person name="Busman M."/>
            <person name="Brown D.W."/>
            <person name="Divon H."/>
            <person name="Uhlig S."/>
            <person name="Proctor R.H."/>
        </authorList>
    </citation>
    <scope>NUCLEOTIDE SEQUENCE</scope>
    <source>
        <strain evidence="2">NRRL 31653</strain>
    </source>
</reference>
<comment type="caution">
    <text evidence="2">The sequence shown here is derived from an EMBL/GenBank/DDBJ whole genome shotgun (WGS) entry which is preliminary data.</text>
</comment>
<dbReference type="Proteomes" id="UP000737391">
    <property type="component" value="Unassembled WGS sequence"/>
</dbReference>
<dbReference type="AlphaFoldDB" id="A0A9P5E7R7"/>
<evidence type="ECO:0000313" key="3">
    <source>
        <dbReference type="Proteomes" id="UP000737391"/>
    </source>
</evidence>
<feature type="region of interest" description="Disordered" evidence="1">
    <location>
        <begin position="1"/>
        <end position="40"/>
    </location>
</feature>
<organism evidence="2 3">
    <name type="scientific">Fusarium agapanthi</name>
    <dbReference type="NCBI Taxonomy" id="1803897"/>
    <lineage>
        <taxon>Eukaryota</taxon>
        <taxon>Fungi</taxon>
        <taxon>Dikarya</taxon>
        <taxon>Ascomycota</taxon>
        <taxon>Pezizomycotina</taxon>
        <taxon>Sordariomycetes</taxon>
        <taxon>Hypocreomycetidae</taxon>
        <taxon>Hypocreales</taxon>
        <taxon>Nectriaceae</taxon>
        <taxon>Fusarium</taxon>
        <taxon>Fusarium fujikuroi species complex</taxon>
    </lineage>
</organism>
<dbReference type="OrthoDB" id="5103182at2759"/>
<evidence type="ECO:0000256" key="1">
    <source>
        <dbReference type="SAM" id="MobiDB-lite"/>
    </source>
</evidence>
<sequence>MSSPRAAQEEVIQPDAALQSVTDDEAYDNESEQSSLTSLTSSILHGKAEGGRTYAVYGKEGKSPREICFAGANKFQNTDYQWTRLSLIASICAMLNTAR</sequence>
<evidence type="ECO:0000313" key="2">
    <source>
        <dbReference type="EMBL" id="KAF4499041.1"/>
    </source>
</evidence>
<accession>A0A9P5E7R7</accession>
<dbReference type="EMBL" id="LUFC02000293">
    <property type="protein sequence ID" value="KAF4499041.1"/>
    <property type="molecule type" value="Genomic_DNA"/>
</dbReference>
<gene>
    <name evidence="2" type="ORF">FAGAP_4779</name>
</gene>
<protein>
    <submittedName>
        <fullName evidence="2">Phosphoethanolamine N-methyltransferase 3</fullName>
    </submittedName>
</protein>
<feature type="compositionally biased region" description="Acidic residues" evidence="1">
    <location>
        <begin position="22"/>
        <end position="31"/>
    </location>
</feature>